<evidence type="ECO:0000256" key="3">
    <source>
        <dbReference type="ARBA" id="ARBA00022692"/>
    </source>
</evidence>
<evidence type="ECO:0000313" key="11">
    <source>
        <dbReference type="Proteomes" id="UP001240777"/>
    </source>
</evidence>
<dbReference type="Pfam" id="PF00482">
    <property type="entry name" value="T2SSF"/>
    <property type="match status" value="1"/>
</dbReference>
<organism evidence="9 10">
    <name type="scientific">Helicobacter cappadocius</name>
    <dbReference type="NCBI Taxonomy" id="3063998"/>
    <lineage>
        <taxon>Bacteria</taxon>
        <taxon>Pseudomonadati</taxon>
        <taxon>Campylobacterota</taxon>
        <taxon>Epsilonproteobacteria</taxon>
        <taxon>Campylobacterales</taxon>
        <taxon>Helicobacteraceae</taxon>
        <taxon>Helicobacter</taxon>
    </lineage>
</organism>
<dbReference type="EMBL" id="JAUYZK010000003">
    <property type="protein sequence ID" value="MDP2538753.1"/>
    <property type="molecule type" value="Genomic_DNA"/>
</dbReference>
<evidence type="ECO:0000259" key="7">
    <source>
        <dbReference type="Pfam" id="PF00482"/>
    </source>
</evidence>
<dbReference type="Proteomes" id="UP001240777">
    <property type="component" value="Unassembled WGS sequence"/>
</dbReference>
<keyword evidence="4 6" id="KW-1133">Transmembrane helix</keyword>
<dbReference type="PANTHER" id="PTHR35007">
    <property type="entry name" value="INTEGRAL MEMBRANE PROTEIN-RELATED"/>
    <property type="match status" value="1"/>
</dbReference>
<feature type="domain" description="Type II secretion system protein GspF" evidence="7">
    <location>
        <begin position="139"/>
        <end position="266"/>
    </location>
</feature>
<keyword evidence="3 6" id="KW-0812">Transmembrane</keyword>
<comment type="subcellular location">
    <subcellularLocation>
        <location evidence="1">Cell membrane</location>
        <topology evidence="1">Multi-pass membrane protein</topology>
    </subcellularLocation>
</comment>
<reference evidence="8 10" key="3">
    <citation type="journal article" date="2024" name="Syst. Appl. Microbiol.">
        <title>Helicobacter cappadocius sp. nov., from lizards: The first psychrotrophic Helicobacter species.</title>
        <authorList>
            <person name="Aydin F."/>
            <person name="Tarhane S."/>
            <person name="Karakaya E."/>
            <person name="Abay S."/>
            <person name="Kayman T."/>
            <person name="Guran O."/>
            <person name="Bozkurt E."/>
            <person name="Uzum N."/>
            <person name="Avci A."/>
            <person name="Olgun K."/>
            <person name="Jablonski D."/>
            <person name="Guran C."/>
            <person name="Burcin Saticioglu I."/>
        </authorList>
    </citation>
    <scope>NUCLEOTIDE SEQUENCE [LARGE SCALE GENOMIC DNA]</scope>
    <source>
        <strain evidence="8">Faydin-H75</strain>
        <strain evidence="10">faydin-H76</strain>
    </source>
</reference>
<dbReference type="AlphaFoldDB" id="A0AA90Q206"/>
<dbReference type="EMBL" id="JAUPEV010000005">
    <property type="protein sequence ID" value="MDO7253121.1"/>
    <property type="molecule type" value="Genomic_DNA"/>
</dbReference>
<evidence type="ECO:0000256" key="4">
    <source>
        <dbReference type="ARBA" id="ARBA00022989"/>
    </source>
</evidence>
<feature type="transmembrane region" description="Helical" evidence="6">
    <location>
        <begin position="6"/>
        <end position="21"/>
    </location>
</feature>
<evidence type="ECO:0000256" key="2">
    <source>
        <dbReference type="ARBA" id="ARBA00022475"/>
    </source>
</evidence>
<dbReference type="PANTHER" id="PTHR35007:SF2">
    <property type="entry name" value="PILUS ASSEMBLE PROTEIN"/>
    <property type="match status" value="1"/>
</dbReference>
<name>A0AA90Q206_9HELI</name>
<sequence>MSIFYLFSLIFGFFGLFYGLYENSKIKKIHILFGKTQKNDFFTKNYQKHRSQEILEKSDTLLKNIRLYDENITFKILSAFMVFLLTYVCNIIFSLHISQALLGMIGIIAILTSFLAPSYLQKIIIDSRIQKISRDIPMFVDLLAICVQSGMNIEGAIKFLEGSVGQINKGFAPFLSRIVLKSEISGLEVAIDDLQKELPSTEISMMCATLKQSLRYGSGIYETLMNLSMEIRELELLKTEEAIGKLSAKMSIPLILFFMFPVIIIIAAPGVMKVLKGF</sequence>
<reference evidence="9 11" key="1">
    <citation type="submission" date="2023-07" db="EMBL/GenBank/DDBJ databases">
        <title>Unpublished Manusciprt.</title>
        <authorList>
            <person name="Aydin F."/>
            <person name="Tarhane S."/>
            <person name="Saticioglu I.B."/>
            <person name="Karakaya E."/>
            <person name="Abay S."/>
            <person name="Guran O."/>
            <person name="Bozkurt E."/>
            <person name="Uzum N."/>
            <person name="Olgun K."/>
            <person name="Jablonski D."/>
        </authorList>
    </citation>
    <scope>NUCLEOTIDE SEQUENCE</scope>
    <source>
        <strain evidence="11">faydin-H75</strain>
        <strain evidence="9">Faydin-H76</strain>
    </source>
</reference>
<evidence type="ECO:0000256" key="5">
    <source>
        <dbReference type="ARBA" id="ARBA00023136"/>
    </source>
</evidence>
<keyword evidence="5 6" id="KW-0472">Membrane</keyword>
<keyword evidence="11" id="KW-1185">Reference proteome</keyword>
<keyword evidence="2" id="KW-1003">Cell membrane</keyword>
<feature type="transmembrane region" description="Helical" evidence="6">
    <location>
        <begin position="99"/>
        <end position="120"/>
    </location>
</feature>
<evidence type="ECO:0000313" key="8">
    <source>
        <dbReference type="EMBL" id="MDO7253121.1"/>
    </source>
</evidence>
<dbReference type="Proteomes" id="UP001177258">
    <property type="component" value="Unassembled WGS sequence"/>
</dbReference>
<comment type="caution">
    <text evidence="9">The sequence shown here is derived from an EMBL/GenBank/DDBJ whole genome shotgun (WGS) entry which is preliminary data.</text>
</comment>
<evidence type="ECO:0000256" key="1">
    <source>
        <dbReference type="ARBA" id="ARBA00004651"/>
    </source>
</evidence>
<reference evidence="8" key="2">
    <citation type="submission" date="2023-07" db="EMBL/GenBank/DDBJ databases">
        <authorList>
            <person name="Aydin F."/>
            <person name="Tarhane S."/>
            <person name="Saticioglu I.B."/>
            <person name="Karakaya E."/>
            <person name="Abay S."/>
            <person name="Guran O."/>
            <person name="Bozkurt E."/>
            <person name="Uzum N."/>
            <person name="Olgun K."/>
            <person name="Jablonski D."/>
        </authorList>
    </citation>
    <scope>NUCLEOTIDE SEQUENCE</scope>
    <source>
        <strain evidence="8">Faydin-H75</strain>
    </source>
</reference>
<evidence type="ECO:0000256" key="6">
    <source>
        <dbReference type="SAM" id="Phobius"/>
    </source>
</evidence>
<dbReference type="GO" id="GO:0005886">
    <property type="term" value="C:plasma membrane"/>
    <property type="evidence" value="ECO:0007669"/>
    <property type="project" value="UniProtKB-SubCell"/>
</dbReference>
<proteinExistence type="predicted"/>
<evidence type="ECO:0000313" key="9">
    <source>
        <dbReference type="EMBL" id="MDP2538753.1"/>
    </source>
</evidence>
<dbReference type="InterPro" id="IPR018076">
    <property type="entry name" value="T2SS_GspF_dom"/>
</dbReference>
<gene>
    <name evidence="8" type="ORF">Q5I04_04255</name>
    <name evidence="9" type="ORF">Q5I06_03010</name>
</gene>
<dbReference type="RefSeq" id="WP_305516963.1">
    <property type="nucleotide sequence ID" value="NZ_JAUPEV010000005.1"/>
</dbReference>
<accession>A0AA90Q206</accession>
<feature type="transmembrane region" description="Helical" evidence="6">
    <location>
        <begin position="72"/>
        <end position="93"/>
    </location>
</feature>
<evidence type="ECO:0000313" key="10">
    <source>
        <dbReference type="Proteomes" id="UP001177258"/>
    </source>
</evidence>
<feature type="transmembrane region" description="Helical" evidence="6">
    <location>
        <begin position="254"/>
        <end position="272"/>
    </location>
</feature>
<protein>
    <submittedName>
        <fullName evidence="9">Type II secretion system F family protein</fullName>
    </submittedName>
</protein>